<protein>
    <recommendedName>
        <fullName evidence="4">phosphoserine phosphatase</fullName>
        <ecNumber evidence="4">3.1.3.3</ecNumber>
    </recommendedName>
</protein>
<organism evidence="12 13">
    <name type="scientific">Anaerosphaera multitolerans</name>
    <dbReference type="NCBI Taxonomy" id="2487351"/>
    <lineage>
        <taxon>Bacteria</taxon>
        <taxon>Bacillati</taxon>
        <taxon>Bacillota</taxon>
        <taxon>Tissierellia</taxon>
        <taxon>Tissierellales</taxon>
        <taxon>Peptoniphilaceae</taxon>
        <taxon>Anaerosphaera</taxon>
    </lineage>
</organism>
<evidence type="ECO:0000256" key="3">
    <source>
        <dbReference type="ARBA" id="ARBA00009184"/>
    </source>
</evidence>
<evidence type="ECO:0000256" key="9">
    <source>
        <dbReference type="ARBA" id="ARBA00023299"/>
    </source>
</evidence>
<dbReference type="GO" id="GO:0005737">
    <property type="term" value="C:cytoplasm"/>
    <property type="evidence" value="ECO:0007669"/>
    <property type="project" value="TreeGrafter"/>
</dbReference>
<evidence type="ECO:0000256" key="8">
    <source>
        <dbReference type="ARBA" id="ARBA00022842"/>
    </source>
</evidence>
<proteinExistence type="inferred from homology"/>
<dbReference type="EMBL" id="RLIH01000012">
    <property type="protein sequence ID" value="RVU54270.1"/>
    <property type="molecule type" value="Genomic_DNA"/>
</dbReference>
<comment type="pathway">
    <text evidence="2">Amino-acid biosynthesis; L-serine biosynthesis; L-serine from 3-phospho-D-glycerate: step 3/3.</text>
</comment>
<dbReference type="GO" id="GO:0036424">
    <property type="term" value="F:L-phosphoserine phosphatase activity"/>
    <property type="evidence" value="ECO:0007669"/>
    <property type="project" value="TreeGrafter"/>
</dbReference>
<keyword evidence="8" id="KW-0460">Magnesium</keyword>
<sequence length="363" mass="42990">MLDKLGWTDRNYNVLKDIIKKYGIEDFKDKYEKNFVVSDWDNTVLMYDVQDAVFLYQLENLDYNFNSFELKYILEKDIVYPKGKEDFIDNLISEIVEDYEKLCALKEKLSLEEIKKEQCYSNFIAKMVYIHMEVNFEMGYKIYCYRMLYLFYNMAEEEVRTLSQKAIEHWLKRDMGIINFNARLRKGQRINYDFKVGLRKIQEQINLFSALRESNIDVYICTSSLQIVIEEFALNEKLGYGFKRGEVKGLKLLVDERGKFLPEVDEEGMVPILEGKREYLNYLSNLYSKPPILFMGDSDGDYYALTYEKLKVALIVNANDDELIGALKRKAKEECKEGTLYLLQGRDEINYSFRNSTKSITRM</sequence>
<evidence type="ECO:0000256" key="2">
    <source>
        <dbReference type="ARBA" id="ARBA00005135"/>
    </source>
</evidence>
<evidence type="ECO:0000256" key="10">
    <source>
        <dbReference type="ARBA" id="ARBA00048138"/>
    </source>
</evidence>
<dbReference type="AlphaFoldDB" id="A0A437S5I0"/>
<evidence type="ECO:0000313" key="12">
    <source>
        <dbReference type="EMBL" id="RVU54270.1"/>
    </source>
</evidence>
<name>A0A437S5I0_9FIRM</name>
<dbReference type="InterPro" id="IPR036412">
    <property type="entry name" value="HAD-like_sf"/>
</dbReference>
<evidence type="ECO:0000256" key="11">
    <source>
        <dbReference type="ARBA" id="ARBA00048523"/>
    </source>
</evidence>
<dbReference type="Gene3D" id="3.40.50.1000">
    <property type="entry name" value="HAD superfamily/HAD-like"/>
    <property type="match status" value="1"/>
</dbReference>
<comment type="caution">
    <text evidence="12">The sequence shown here is derived from an EMBL/GenBank/DDBJ whole genome shotgun (WGS) entry which is preliminary data.</text>
</comment>
<evidence type="ECO:0000256" key="4">
    <source>
        <dbReference type="ARBA" id="ARBA00012640"/>
    </source>
</evidence>
<evidence type="ECO:0000313" key="13">
    <source>
        <dbReference type="Proteomes" id="UP000288812"/>
    </source>
</evidence>
<comment type="cofactor">
    <cofactor evidence="1">
        <name>Mg(2+)</name>
        <dbReference type="ChEBI" id="CHEBI:18420"/>
    </cofactor>
</comment>
<dbReference type="PANTHER" id="PTHR43344:SF2">
    <property type="entry name" value="PHOSPHOSERINE PHOSPHATASE"/>
    <property type="match status" value="1"/>
</dbReference>
<gene>
    <name evidence="12" type="ORF">EF514_08185</name>
</gene>
<reference evidence="12 13" key="1">
    <citation type="submission" date="2018-11" db="EMBL/GenBank/DDBJ databases">
        <title>Genome sequencing and assembly of Anaerosphaera sp. nov., GS7-6-2.</title>
        <authorList>
            <person name="Rettenmaier R."/>
            <person name="Liebl W."/>
            <person name="Zverlov V."/>
        </authorList>
    </citation>
    <scope>NUCLEOTIDE SEQUENCE [LARGE SCALE GENOMIC DNA]</scope>
    <source>
        <strain evidence="12 13">GS7-6-2</strain>
    </source>
</reference>
<comment type="catalytic activity">
    <reaction evidence="10">
        <text>O-phospho-L-serine + H2O = L-serine + phosphate</text>
        <dbReference type="Rhea" id="RHEA:21208"/>
        <dbReference type="ChEBI" id="CHEBI:15377"/>
        <dbReference type="ChEBI" id="CHEBI:33384"/>
        <dbReference type="ChEBI" id="CHEBI:43474"/>
        <dbReference type="ChEBI" id="CHEBI:57524"/>
        <dbReference type="EC" id="3.1.3.3"/>
    </reaction>
</comment>
<evidence type="ECO:0000256" key="6">
    <source>
        <dbReference type="ARBA" id="ARBA00022723"/>
    </source>
</evidence>
<keyword evidence="13" id="KW-1185">Reference proteome</keyword>
<dbReference type="EC" id="3.1.3.3" evidence="4"/>
<comment type="similarity">
    <text evidence="3">Belongs to the HAD-like hydrolase superfamily. SerB family.</text>
</comment>
<evidence type="ECO:0000256" key="5">
    <source>
        <dbReference type="ARBA" id="ARBA00022605"/>
    </source>
</evidence>
<dbReference type="PANTHER" id="PTHR43344">
    <property type="entry name" value="PHOSPHOSERINE PHOSPHATASE"/>
    <property type="match status" value="1"/>
</dbReference>
<dbReference type="GO" id="GO:0000287">
    <property type="term" value="F:magnesium ion binding"/>
    <property type="evidence" value="ECO:0007669"/>
    <property type="project" value="TreeGrafter"/>
</dbReference>
<evidence type="ECO:0000256" key="7">
    <source>
        <dbReference type="ARBA" id="ARBA00022801"/>
    </source>
</evidence>
<evidence type="ECO:0000256" key="1">
    <source>
        <dbReference type="ARBA" id="ARBA00001946"/>
    </source>
</evidence>
<dbReference type="InterPro" id="IPR050582">
    <property type="entry name" value="HAD-like_SerB"/>
</dbReference>
<dbReference type="Proteomes" id="UP000288812">
    <property type="component" value="Unassembled WGS sequence"/>
</dbReference>
<comment type="catalytic activity">
    <reaction evidence="11">
        <text>O-phospho-D-serine + H2O = D-serine + phosphate</text>
        <dbReference type="Rhea" id="RHEA:24873"/>
        <dbReference type="ChEBI" id="CHEBI:15377"/>
        <dbReference type="ChEBI" id="CHEBI:35247"/>
        <dbReference type="ChEBI" id="CHEBI:43474"/>
        <dbReference type="ChEBI" id="CHEBI:58680"/>
        <dbReference type="EC" id="3.1.3.3"/>
    </reaction>
</comment>
<dbReference type="InterPro" id="IPR023214">
    <property type="entry name" value="HAD_sf"/>
</dbReference>
<keyword evidence="9" id="KW-0718">Serine biosynthesis</keyword>
<keyword evidence="6" id="KW-0479">Metal-binding</keyword>
<dbReference type="SUPFAM" id="SSF56784">
    <property type="entry name" value="HAD-like"/>
    <property type="match status" value="1"/>
</dbReference>
<dbReference type="Gene3D" id="1.20.1440.320">
    <property type="match status" value="1"/>
</dbReference>
<accession>A0A437S5I0</accession>
<keyword evidence="7" id="KW-0378">Hydrolase</keyword>
<keyword evidence="5" id="KW-0028">Amino-acid biosynthesis</keyword>
<dbReference type="GO" id="GO:0006564">
    <property type="term" value="P:L-serine biosynthetic process"/>
    <property type="evidence" value="ECO:0007669"/>
    <property type="project" value="UniProtKB-KW"/>
</dbReference>